<keyword evidence="2" id="KW-1185">Reference proteome</keyword>
<name>A0AB34IMW1_PRYPA</name>
<gene>
    <name evidence="1" type="ORF">AB1Y20_012943</name>
</gene>
<protein>
    <submittedName>
        <fullName evidence="1">Uncharacterized protein</fullName>
    </submittedName>
</protein>
<comment type="caution">
    <text evidence="1">The sequence shown here is derived from an EMBL/GenBank/DDBJ whole genome shotgun (WGS) entry which is preliminary data.</text>
</comment>
<dbReference type="AlphaFoldDB" id="A0AB34IMW1"/>
<evidence type="ECO:0000313" key="1">
    <source>
        <dbReference type="EMBL" id="KAL1500276.1"/>
    </source>
</evidence>
<dbReference type="EMBL" id="JBGBPQ010000023">
    <property type="protein sequence ID" value="KAL1500276.1"/>
    <property type="molecule type" value="Genomic_DNA"/>
</dbReference>
<proteinExistence type="predicted"/>
<organism evidence="1 2">
    <name type="scientific">Prymnesium parvum</name>
    <name type="common">Toxic golden alga</name>
    <dbReference type="NCBI Taxonomy" id="97485"/>
    <lineage>
        <taxon>Eukaryota</taxon>
        <taxon>Haptista</taxon>
        <taxon>Haptophyta</taxon>
        <taxon>Prymnesiophyceae</taxon>
        <taxon>Prymnesiales</taxon>
        <taxon>Prymnesiaceae</taxon>
        <taxon>Prymnesium</taxon>
    </lineage>
</organism>
<dbReference type="Proteomes" id="UP001515480">
    <property type="component" value="Unassembled WGS sequence"/>
</dbReference>
<sequence length="96" mass="10652">MWGTDVREPTGRCVCTTLLDRLDARQGESAKQDQDDASRPWIRFATPARSAPTPWHLAAIIRFSSCATTADVMHMLAITTILYSMAEGLRTCEATH</sequence>
<accession>A0AB34IMW1</accession>
<reference evidence="1 2" key="1">
    <citation type="journal article" date="2024" name="Science">
        <title>Giant polyketide synthase enzymes in the biosynthesis of giant marine polyether toxins.</title>
        <authorList>
            <person name="Fallon T.R."/>
            <person name="Shende V.V."/>
            <person name="Wierzbicki I.H."/>
            <person name="Pendleton A.L."/>
            <person name="Watervoot N.F."/>
            <person name="Auber R.P."/>
            <person name="Gonzalez D.J."/>
            <person name="Wisecaver J.H."/>
            <person name="Moore B.S."/>
        </authorList>
    </citation>
    <scope>NUCLEOTIDE SEQUENCE [LARGE SCALE GENOMIC DNA]</scope>
    <source>
        <strain evidence="1 2">12B1</strain>
    </source>
</reference>
<evidence type="ECO:0000313" key="2">
    <source>
        <dbReference type="Proteomes" id="UP001515480"/>
    </source>
</evidence>